<dbReference type="Pfam" id="PF03932">
    <property type="entry name" value="CutC"/>
    <property type="match status" value="1"/>
</dbReference>
<name>A0A363NL63_9SPHI</name>
<dbReference type="InterPro" id="IPR005627">
    <property type="entry name" value="CutC-like"/>
</dbReference>
<dbReference type="PANTHER" id="PTHR12598">
    <property type="entry name" value="COPPER HOMEOSTASIS PROTEIN CUTC"/>
    <property type="match status" value="1"/>
</dbReference>
<comment type="subcellular location">
    <subcellularLocation>
        <location evidence="2">Cytoplasm</location>
    </subcellularLocation>
</comment>
<proteinExistence type="inferred from homology"/>
<reference evidence="3 4" key="1">
    <citation type="submission" date="2018-04" db="EMBL/GenBank/DDBJ databases">
        <title>Sphingobacterium sp. M46 Genome.</title>
        <authorList>
            <person name="Cheng J."/>
            <person name="Li Y."/>
        </authorList>
    </citation>
    <scope>NUCLEOTIDE SEQUENCE [LARGE SCALE GENOMIC DNA]</scope>
    <source>
        <strain evidence="3 4">M46</strain>
    </source>
</reference>
<comment type="similarity">
    <text evidence="1 2">Belongs to the CutC family.</text>
</comment>
<evidence type="ECO:0000313" key="3">
    <source>
        <dbReference type="EMBL" id="PUV21440.1"/>
    </source>
</evidence>
<dbReference type="GO" id="GO:0005507">
    <property type="term" value="F:copper ion binding"/>
    <property type="evidence" value="ECO:0007669"/>
    <property type="project" value="TreeGrafter"/>
</dbReference>
<keyword evidence="4" id="KW-1185">Reference proteome</keyword>
<dbReference type="OrthoDB" id="9815677at2"/>
<evidence type="ECO:0000256" key="2">
    <source>
        <dbReference type="HAMAP-Rule" id="MF_00795"/>
    </source>
</evidence>
<comment type="caution">
    <text evidence="2">Once thought to be involved in copper homeostasis, experiments in E.coli have shown this is not the case.</text>
</comment>
<dbReference type="Gene3D" id="3.20.20.380">
    <property type="entry name" value="Copper homeostasis (CutC) domain"/>
    <property type="match status" value="1"/>
</dbReference>
<sequence length="248" mass="26884">MKEKTIGSYQLEICSNSVASAIEAEKGGATRIEFCQNLENGGTTPSFGQLKLVRKLVHIGIHVLIRPRGGDFLYTEEEMLEMIADIELCKELGMDGVVIGVLNADGTVDKVSTKRLVDAARPMHVTFHRAFDRVQDPLAALEDVIALGIDRILTSGLRDSALLGAPLLKQLIEQAAGRIVIMPGAGVDASNMKTILAETGAIAVHSSAKESQPSKMKFSQDQVKGMDEAQWMSSKEKVHQMVDLLKSL</sequence>
<dbReference type="FunFam" id="3.20.20.380:FF:000001">
    <property type="entry name" value="Copper homeostasis protein CutC"/>
    <property type="match status" value="1"/>
</dbReference>
<dbReference type="GO" id="GO:0005737">
    <property type="term" value="C:cytoplasm"/>
    <property type="evidence" value="ECO:0007669"/>
    <property type="project" value="UniProtKB-SubCell"/>
</dbReference>
<dbReference type="RefSeq" id="WP_108636781.1">
    <property type="nucleotide sequence ID" value="NZ_QCXX01000010.1"/>
</dbReference>
<accession>A0A363NL63</accession>
<dbReference type="EMBL" id="QCXX01000010">
    <property type="protein sequence ID" value="PUV21440.1"/>
    <property type="molecule type" value="Genomic_DNA"/>
</dbReference>
<protein>
    <recommendedName>
        <fullName evidence="2">PF03932 family protein CutC</fullName>
    </recommendedName>
</protein>
<comment type="caution">
    <text evidence="3">The sequence shown here is derived from an EMBL/GenBank/DDBJ whole genome shotgun (WGS) entry which is preliminary data.</text>
</comment>
<keyword evidence="2" id="KW-0963">Cytoplasm</keyword>
<dbReference type="PANTHER" id="PTHR12598:SF0">
    <property type="entry name" value="COPPER HOMEOSTASIS PROTEIN CUTC HOMOLOG"/>
    <property type="match status" value="1"/>
</dbReference>
<gene>
    <name evidence="2" type="primary">cutC</name>
    <name evidence="3" type="ORF">DCO56_26910</name>
</gene>
<organism evidence="3 4">
    <name type="scientific">Sphingobacterium athyrii</name>
    <dbReference type="NCBI Taxonomy" id="2152717"/>
    <lineage>
        <taxon>Bacteria</taxon>
        <taxon>Pseudomonadati</taxon>
        <taxon>Bacteroidota</taxon>
        <taxon>Sphingobacteriia</taxon>
        <taxon>Sphingobacteriales</taxon>
        <taxon>Sphingobacteriaceae</taxon>
        <taxon>Sphingobacterium</taxon>
    </lineage>
</organism>
<dbReference type="Proteomes" id="UP000250831">
    <property type="component" value="Unassembled WGS sequence"/>
</dbReference>
<dbReference type="HAMAP" id="MF_00795">
    <property type="entry name" value="CutC"/>
    <property type="match status" value="1"/>
</dbReference>
<evidence type="ECO:0000256" key="1">
    <source>
        <dbReference type="ARBA" id="ARBA00007768"/>
    </source>
</evidence>
<dbReference type="InterPro" id="IPR036822">
    <property type="entry name" value="CutC-like_dom_sf"/>
</dbReference>
<dbReference type="AlphaFoldDB" id="A0A363NL63"/>
<evidence type="ECO:0000313" key="4">
    <source>
        <dbReference type="Proteomes" id="UP000250831"/>
    </source>
</evidence>
<dbReference type="SUPFAM" id="SSF110395">
    <property type="entry name" value="CutC-like"/>
    <property type="match status" value="1"/>
</dbReference>